<reference evidence="1 2" key="1">
    <citation type="submission" date="2017-03" db="EMBL/GenBank/DDBJ databases">
        <title>Genome Survey of Euroglyphus maynei.</title>
        <authorList>
            <person name="Arlian L.G."/>
            <person name="Morgan M.S."/>
            <person name="Rider S.D."/>
        </authorList>
    </citation>
    <scope>NUCLEOTIDE SEQUENCE [LARGE SCALE GENOMIC DNA]</scope>
    <source>
        <strain evidence="1">Arlian Lab</strain>
        <tissue evidence="1">Whole body</tissue>
    </source>
</reference>
<keyword evidence="2" id="KW-1185">Reference proteome</keyword>
<protein>
    <submittedName>
        <fullName evidence="1">Uncharacterized protein</fullName>
    </submittedName>
</protein>
<comment type="caution">
    <text evidence="1">The sequence shown here is derived from an EMBL/GenBank/DDBJ whole genome shotgun (WGS) entry which is preliminary data.</text>
</comment>
<name>A0A1Y3BJ16_EURMA</name>
<dbReference type="EMBL" id="MUJZ01020361">
    <property type="protein sequence ID" value="OTF80004.1"/>
    <property type="molecule type" value="Genomic_DNA"/>
</dbReference>
<organism evidence="1 2">
    <name type="scientific">Euroglyphus maynei</name>
    <name type="common">Mayne's house dust mite</name>
    <dbReference type="NCBI Taxonomy" id="6958"/>
    <lineage>
        <taxon>Eukaryota</taxon>
        <taxon>Metazoa</taxon>
        <taxon>Ecdysozoa</taxon>
        <taxon>Arthropoda</taxon>
        <taxon>Chelicerata</taxon>
        <taxon>Arachnida</taxon>
        <taxon>Acari</taxon>
        <taxon>Acariformes</taxon>
        <taxon>Sarcoptiformes</taxon>
        <taxon>Astigmata</taxon>
        <taxon>Psoroptidia</taxon>
        <taxon>Analgoidea</taxon>
        <taxon>Pyroglyphidae</taxon>
        <taxon>Pyroglyphinae</taxon>
        <taxon>Euroglyphus</taxon>
    </lineage>
</organism>
<accession>A0A1Y3BJ16</accession>
<evidence type="ECO:0000313" key="1">
    <source>
        <dbReference type="EMBL" id="OTF80004.1"/>
    </source>
</evidence>
<feature type="non-terminal residue" evidence="1">
    <location>
        <position position="141"/>
    </location>
</feature>
<sequence>MYRWRIAQGSQQFWYGGPGNDHTLLDTSGGYAYFETSYQQQLSNNDKFLSITGQINNQRKSNHSNINVDSLFDYKKSKNNEVIRPLISQFPLFQISKPESKRPIPIPDYGLLQSPNITETGSMGLCMIFYYNIGGLSSDSL</sequence>
<dbReference type="Proteomes" id="UP000194236">
    <property type="component" value="Unassembled WGS sequence"/>
</dbReference>
<proteinExistence type="predicted"/>
<gene>
    <name evidence="1" type="ORF">BLA29_012656</name>
</gene>
<dbReference type="OrthoDB" id="409956at2759"/>
<evidence type="ECO:0000313" key="2">
    <source>
        <dbReference type="Proteomes" id="UP000194236"/>
    </source>
</evidence>
<dbReference type="AlphaFoldDB" id="A0A1Y3BJ16"/>